<feature type="domain" description="Amidohydrolase 3" evidence="1">
    <location>
        <begin position="287"/>
        <end position="366"/>
    </location>
</feature>
<dbReference type="NCBIfam" id="NF011987">
    <property type="entry name" value="PRK15446.2-3"/>
    <property type="match status" value="1"/>
</dbReference>
<dbReference type="Proteomes" id="UP000192330">
    <property type="component" value="Unassembled WGS sequence"/>
</dbReference>
<accession>A0A1W2ATP2</accession>
<name>A0A1W2ATP2_9RHOB</name>
<dbReference type="OrthoDB" id="9785413at2"/>
<dbReference type="SUPFAM" id="SSF51338">
    <property type="entry name" value="Composite domain of metallo-dependent hydrolases"/>
    <property type="match status" value="1"/>
</dbReference>
<evidence type="ECO:0000313" key="3">
    <source>
        <dbReference type="Proteomes" id="UP000192330"/>
    </source>
</evidence>
<dbReference type="GO" id="GO:0016810">
    <property type="term" value="F:hydrolase activity, acting on carbon-nitrogen (but not peptide) bonds"/>
    <property type="evidence" value="ECO:0007669"/>
    <property type="project" value="InterPro"/>
</dbReference>
<dbReference type="InterPro" id="IPR012696">
    <property type="entry name" value="PhnM"/>
</dbReference>
<dbReference type="Pfam" id="PF07969">
    <property type="entry name" value="Amidohydro_3"/>
    <property type="match status" value="1"/>
</dbReference>
<dbReference type="InterPro" id="IPR051781">
    <property type="entry name" value="Metallo-dep_Hydrolase"/>
</dbReference>
<dbReference type="PIRSF" id="PIRSF038971">
    <property type="entry name" value="PhnM"/>
    <property type="match status" value="1"/>
</dbReference>
<dbReference type="RefSeq" id="WP_084351722.1">
    <property type="nucleotide sequence ID" value="NZ_FWYD01000003.1"/>
</dbReference>
<dbReference type="InterPro" id="IPR032466">
    <property type="entry name" value="Metal_Hydrolase"/>
</dbReference>
<dbReference type="Gene3D" id="2.30.40.10">
    <property type="entry name" value="Urease, subunit C, domain 1"/>
    <property type="match status" value="1"/>
</dbReference>
<evidence type="ECO:0000313" key="2">
    <source>
        <dbReference type="EMBL" id="SMC64109.1"/>
    </source>
</evidence>
<protein>
    <submittedName>
        <fullName evidence="2">Alpha-D-ribose 1-methylphosphonate 5-triphosphate diphosphatase</fullName>
    </submittedName>
</protein>
<sequence length="388" mass="41061">MTRPTLGPALDLTLTGARVLRPGGFDGGALSVSGGVIADAPAGRQVDLTGCLVLPGLIDVHGDGFERHMAPRRGALREAENGVIATAAELAVNGITTGVMAQFFSWEGGLRSPDFAASVFGAVGAVRDSLPVDLQLQLRLETHMMDDFPQMLDMVAAHDISYVVLNDHLPHKRLSEGRKPPRLTGQALKSGRSPEKLLALMQGLHARSAEVPEAVVALCQRLTARGVRLGSHDDHTAEVRADWRAMGVHVSEFPETFEAASAARQGGDAVVLGAPNVVRGASHAGNASATELVREGLCDALASDYHYPAMRQAVWRLVEQDILTLQDAWALVSSGPARVLGLTDRGVLEQGKRADLLVLDADTQRVGAVISGGHIAYLTGRIAARFLA</sequence>
<proteinExistence type="predicted"/>
<gene>
    <name evidence="2" type="ORF">SAMN06295998_103279</name>
</gene>
<dbReference type="PANTHER" id="PTHR43135:SF3">
    <property type="entry name" value="ALPHA-D-RIBOSE 1-METHYLPHOSPHONATE 5-TRIPHOSPHATE DIPHOSPHATASE"/>
    <property type="match status" value="1"/>
</dbReference>
<reference evidence="2 3" key="1">
    <citation type="submission" date="2017-04" db="EMBL/GenBank/DDBJ databases">
        <authorList>
            <person name="Afonso C.L."/>
            <person name="Miller P.J."/>
            <person name="Scott M.A."/>
            <person name="Spackman E."/>
            <person name="Goraichik I."/>
            <person name="Dimitrov K.M."/>
            <person name="Suarez D.L."/>
            <person name="Swayne D.E."/>
        </authorList>
    </citation>
    <scope>NUCLEOTIDE SEQUENCE [LARGE SCALE GENOMIC DNA]</scope>
    <source>
        <strain evidence="2 3">CGMCC 1.12644</strain>
    </source>
</reference>
<dbReference type="SUPFAM" id="SSF51556">
    <property type="entry name" value="Metallo-dependent hydrolases"/>
    <property type="match status" value="1"/>
</dbReference>
<dbReference type="Gene3D" id="3.20.20.140">
    <property type="entry name" value="Metal-dependent hydrolases"/>
    <property type="match status" value="2"/>
</dbReference>
<keyword evidence="3" id="KW-1185">Reference proteome</keyword>
<dbReference type="AlphaFoldDB" id="A0A1W2ATP2"/>
<dbReference type="InterPro" id="IPR011059">
    <property type="entry name" value="Metal-dep_hydrolase_composite"/>
</dbReference>
<dbReference type="InterPro" id="IPR013108">
    <property type="entry name" value="Amidohydro_3"/>
</dbReference>
<dbReference type="GO" id="GO:0019700">
    <property type="term" value="P:organic phosphonate catabolic process"/>
    <property type="evidence" value="ECO:0007669"/>
    <property type="project" value="InterPro"/>
</dbReference>
<dbReference type="EMBL" id="FWYD01000003">
    <property type="protein sequence ID" value="SMC64109.1"/>
    <property type="molecule type" value="Genomic_DNA"/>
</dbReference>
<organism evidence="2 3">
    <name type="scientific">Primorskyibacter flagellatus</name>
    <dbReference type="NCBI Taxonomy" id="1387277"/>
    <lineage>
        <taxon>Bacteria</taxon>
        <taxon>Pseudomonadati</taxon>
        <taxon>Pseudomonadota</taxon>
        <taxon>Alphaproteobacteria</taxon>
        <taxon>Rhodobacterales</taxon>
        <taxon>Roseobacteraceae</taxon>
        <taxon>Primorskyibacter</taxon>
    </lineage>
</organism>
<dbReference type="PANTHER" id="PTHR43135">
    <property type="entry name" value="ALPHA-D-RIBOSE 1-METHYLPHOSPHONATE 5-TRIPHOSPHATE DIPHOSPHATASE"/>
    <property type="match status" value="1"/>
</dbReference>
<evidence type="ECO:0000259" key="1">
    <source>
        <dbReference type="Pfam" id="PF07969"/>
    </source>
</evidence>
<dbReference type="STRING" id="1387277.SAMN06295998_103279"/>